<keyword evidence="3" id="KW-0732">Signal</keyword>
<keyword evidence="5" id="KW-1185">Reference proteome</keyword>
<feature type="transmembrane region" description="Helical" evidence="2">
    <location>
        <begin position="459"/>
        <end position="478"/>
    </location>
</feature>
<dbReference type="InterPro" id="IPR017946">
    <property type="entry name" value="PLC-like_Pdiesterase_TIM-brl"/>
</dbReference>
<evidence type="ECO:0000256" key="1">
    <source>
        <dbReference type="SAM" id="MobiDB-lite"/>
    </source>
</evidence>
<dbReference type="OrthoDB" id="7984201at2759"/>
<dbReference type="PANTHER" id="PTHR13593:SF140">
    <property type="entry name" value="PLC-LIKE PHOSPHODIESTERASE"/>
    <property type="match status" value="1"/>
</dbReference>
<evidence type="ECO:0000256" key="3">
    <source>
        <dbReference type="SAM" id="SignalP"/>
    </source>
</evidence>
<accession>A0A2J6QLX0</accession>
<evidence type="ECO:0000313" key="5">
    <source>
        <dbReference type="Proteomes" id="UP000235672"/>
    </source>
</evidence>
<dbReference type="Gene3D" id="3.20.20.190">
    <property type="entry name" value="Phosphatidylinositol (PI) phosphodiesterase"/>
    <property type="match status" value="1"/>
</dbReference>
<dbReference type="AlphaFoldDB" id="A0A2J6QLX0"/>
<feature type="signal peptide" evidence="3">
    <location>
        <begin position="1"/>
        <end position="19"/>
    </location>
</feature>
<dbReference type="GO" id="GO:0006629">
    <property type="term" value="P:lipid metabolic process"/>
    <property type="evidence" value="ECO:0007669"/>
    <property type="project" value="InterPro"/>
</dbReference>
<organism evidence="4 5">
    <name type="scientific">Hyaloscypha hepaticicola</name>
    <dbReference type="NCBI Taxonomy" id="2082293"/>
    <lineage>
        <taxon>Eukaryota</taxon>
        <taxon>Fungi</taxon>
        <taxon>Dikarya</taxon>
        <taxon>Ascomycota</taxon>
        <taxon>Pezizomycotina</taxon>
        <taxon>Leotiomycetes</taxon>
        <taxon>Helotiales</taxon>
        <taxon>Hyaloscyphaceae</taxon>
        <taxon>Hyaloscypha</taxon>
    </lineage>
</organism>
<feature type="chain" id="PRO_5014332140" evidence="3">
    <location>
        <begin position="20"/>
        <end position="482"/>
    </location>
</feature>
<dbReference type="PANTHER" id="PTHR13593">
    <property type="match status" value="1"/>
</dbReference>
<dbReference type="Proteomes" id="UP000235672">
    <property type="component" value="Unassembled WGS sequence"/>
</dbReference>
<dbReference type="EMBL" id="KZ613466">
    <property type="protein sequence ID" value="PMD27265.1"/>
    <property type="molecule type" value="Genomic_DNA"/>
</dbReference>
<keyword evidence="2" id="KW-0812">Transmembrane</keyword>
<dbReference type="InterPro" id="IPR051057">
    <property type="entry name" value="PI-PLC_domain"/>
</dbReference>
<gene>
    <name evidence="4" type="ORF">NA56DRAFT_676204</name>
</gene>
<proteinExistence type="predicted"/>
<sequence length="482" mass="51743">MLYSSLFLFGCLFAIAANAQDSSSQSIITLSGASETTPTGPYLTYSSTITVPTTTSSSAISTSIIVSTITSGASTRTTTLGTMTIFGIGEVMTGNATGSGTTSQSTGSQVILSGRPHTTTAVNGTSNSTASQTSSSAEPTNTTPCNNWPEFCSRSYGNITEVAAHNSPFVKPGNAAANQALDVTTQLNDGIRLLQGQVHFQNSTPHFCHSSCDILDAGPITEYLGEVYNWVKSHPYDVVTILLGNGVLADGSYPPITDYIPFLEQSGLIQYAYQPPKIPMAITDWPTLGSMILKGKRVVFFMDYNANQTAYPYVLDEFSQMWETPFDPTNRAFPCTIQRPPGLLPKDAEDRLYLTNHNLNFDISILGESLLVPQIPLLNVTNSNSTAFGALGLTAQQCNDTWGYPPKFLNVDYYNVGNGSVFEVAAKYNNVTYNRACCGLPVSAVGGLKEVIGRSAVLLFHYLIFTTVLLNLGIFVALRTGQ</sequence>
<keyword evidence="2" id="KW-1133">Transmembrane helix</keyword>
<evidence type="ECO:0000256" key="2">
    <source>
        <dbReference type="SAM" id="Phobius"/>
    </source>
</evidence>
<dbReference type="SUPFAM" id="SSF51695">
    <property type="entry name" value="PLC-like phosphodiesterases"/>
    <property type="match status" value="1"/>
</dbReference>
<reference evidence="4 5" key="1">
    <citation type="submission" date="2016-05" db="EMBL/GenBank/DDBJ databases">
        <title>A degradative enzymes factory behind the ericoid mycorrhizal symbiosis.</title>
        <authorList>
            <consortium name="DOE Joint Genome Institute"/>
            <person name="Martino E."/>
            <person name="Morin E."/>
            <person name="Grelet G."/>
            <person name="Kuo A."/>
            <person name="Kohler A."/>
            <person name="Daghino S."/>
            <person name="Barry K."/>
            <person name="Choi C."/>
            <person name="Cichocki N."/>
            <person name="Clum A."/>
            <person name="Copeland A."/>
            <person name="Hainaut M."/>
            <person name="Haridas S."/>
            <person name="Labutti K."/>
            <person name="Lindquist E."/>
            <person name="Lipzen A."/>
            <person name="Khouja H.-R."/>
            <person name="Murat C."/>
            <person name="Ohm R."/>
            <person name="Olson A."/>
            <person name="Spatafora J."/>
            <person name="Veneault-Fourrey C."/>
            <person name="Henrissat B."/>
            <person name="Grigoriev I."/>
            <person name="Martin F."/>
            <person name="Perotto S."/>
        </authorList>
    </citation>
    <scope>NUCLEOTIDE SEQUENCE [LARGE SCALE GENOMIC DNA]</scope>
    <source>
        <strain evidence="4 5">UAMH 7357</strain>
    </source>
</reference>
<feature type="region of interest" description="Disordered" evidence="1">
    <location>
        <begin position="116"/>
        <end position="144"/>
    </location>
</feature>
<dbReference type="Pfam" id="PF26146">
    <property type="entry name" value="PI-PLC_X"/>
    <property type="match status" value="1"/>
</dbReference>
<keyword evidence="2" id="KW-0472">Membrane</keyword>
<name>A0A2J6QLX0_9HELO</name>
<dbReference type="STRING" id="1745343.A0A2J6QLX0"/>
<protein>
    <submittedName>
        <fullName evidence="4">PLC-like phosphodiesterase</fullName>
    </submittedName>
</protein>
<evidence type="ECO:0000313" key="4">
    <source>
        <dbReference type="EMBL" id="PMD27265.1"/>
    </source>
</evidence>
<feature type="compositionally biased region" description="Low complexity" evidence="1">
    <location>
        <begin position="125"/>
        <end position="137"/>
    </location>
</feature>
<dbReference type="GO" id="GO:0008081">
    <property type="term" value="F:phosphoric diester hydrolase activity"/>
    <property type="evidence" value="ECO:0007669"/>
    <property type="project" value="InterPro"/>
</dbReference>